<accession>A0A6A0AG22</accession>
<dbReference type="Proteomes" id="UP000485058">
    <property type="component" value="Unassembled WGS sequence"/>
</dbReference>
<reference evidence="1 2" key="1">
    <citation type="submission" date="2020-02" db="EMBL/GenBank/DDBJ databases">
        <title>Draft genome sequence of Haematococcus lacustris strain NIES-144.</title>
        <authorList>
            <person name="Morimoto D."/>
            <person name="Nakagawa S."/>
            <person name="Yoshida T."/>
            <person name="Sawayama S."/>
        </authorList>
    </citation>
    <scope>NUCLEOTIDE SEQUENCE [LARGE SCALE GENOMIC DNA]</scope>
    <source>
        <strain evidence="1 2">NIES-144</strain>
    </source>
</reference>
<comment type="caution">
    <text evidence="1">The sequence shown here is derived from an EMBL/GenBank/DDBJ whole genome shotgun (WGS) entry which is preliminary data.</text>
</comment>
<name>A0A6A0AG22_HAELA</name>
<evidence type="ECO:0000313" key="2">
    <source>
        <dbReference type="Proteomes" id="UP000485058"/>
    </source>
</evidence>
<organism evidence="1 2">
    <name type="scientific">Haematococcus lacustris</name>
    <name type="common">Green alga</name>
    <name type="synonym">Haematococcus pluvialis</name>
    <dbReference type="NCBI Taxonomy" id="44745"/>
    <lineage>
        <taxon>Eukaryota</taxon>
        <taxon>Viridiplantae</taxon>
        <taxon>Chlorophyta</taxon>
        <taxon>core chlorophytes</taxon>
        <taxon>Chlorophyceae</taxon>
        <taxon>CS clade</taxon>
        <taxon>Chlamydomonadales</taxon>
        <taxon>Haematococcaceae</taxon>
        <taxon>Haematococcus</taxon>
    </lineage>
</organism>
<protein>
    <submittedName>
        <fullName evidence="1">Uncharacterized protein</fullName>
    </submittedName>
</protein>
<proteinExistence type="predicted"/>
<gene>
    <name evidence="1" type="ORF">HaLaN_30680</name>
</gene>
<dbReference type="AlphaFoldDB" id="A0A6A0AG22"/>
<evidence type="ECO:0000313" key="1">
    <source>
        <dbReference type="EMBL" id="GFH31605.1"/>
    </source>
</evidence>
<sequence>MCDPLRQQLSRSARDGVELYLRMCDRLLPHSSKPLFSPDQLMGLPMVCELRGEAHAYLVALVLAASAWEHHGLHEDSMDPVAWRKLRHLVFEQDASIALTECRRSGALREWLQSVAGEAVQIILFLQAPREAVSRRAHGAIKDTVSGKTRQWLAEAKRCGARLEEAAILQALALQEVQQQVMDDVAAASAQDSASTPTPPLLASLAAFADQSSALGCSLEAVLLLQQLLDPAADPQELNRQEG</sequence>
<keyword evidence="2" id="KW-1185">Reference proteome</keyword>
<dbReference type="EMBL" id="BLLF01005767">
    <property type="protein sequence ID" value="GFH31605.1"/>
    <property type="molecule type" value="Genomic_DNA"/>
</dbReference>